<dbReference type="InParanoid" id="D8QA38"/>
<feature type="domain" description="DUF7729" evidence="3">
    <location>
        <begin position="162"/>
        <end position="369"/>
    </location>
</feature>
<dbReference type="Proteomes" id="UP000007431">
    <property type="component" value="Unassembled WGS sequence"/>
</dbReference>
<gene>
    <name evidence="4" type="ORF">SCHCODRAFT_257782</name>
</gene>
<sequence length="400" mass="42695">MFTPPPSPLPGPGPAKPFAPSDKLASAADEPQPTYAPDQTPRKRRIGRRMRWAALVVPFVLILITASTRYVTHPAAFDVLADASHSTWSDLAHWTPHKRHPQEEVAGEYSSVASVSTASITDIASLTQAALAIESSSASASPTPSTTTGAPTVPSDPVLPTPFPQPFDSDLTQNYSSVSCFNFFNNMTNTEPFRRCRAFSLLWQSSSAFISAQSNVTLMNTLVWGTCNTPIDADACSVNMAWFAGELQTACAADLKDGNTRVTETLTAIRAYDVMRKVACLVDESTGAYCFVKAVAGTDSADKYTYNLPLGLPIPSTTAPSCSSCAQDVFQIYADALQNSSTTLDGLQLTYEDAVETTNQKCGQSYATAIVKSNGAHARCPWSWSAPVTLAVVAAALVIQ</sequence>
<dbReference type="AlphaFoldDB" id="D8QA38"/>
<feature type="transmembrane region" description="Helical" evidence="2">
    <location>
        <begin position="52"/>
        <end position="71"/>
    </location>
</feature>
<dbReference type="KEGG" id="scm:SCHCO_02631025"/>
<dbReference type="InterPro" id="IPR056146">
    <property type="entry name" value="DUF7729"/>
</dbReference>
<dbReference type="PANTHER" id="PTHR39460">
    <property type="entry name" value="EXPRESSED PROTEIN"/>
    <property type="match status" value="1"/>
</dbReference>
<dbReference type="OMA" id="YCYVEAA"/>
<dbReference type="eggNOG" id="ENOG502S3AD">
    <property type="taxonomic scope" value="Eukaryota"/>
</dbReference>
<protein>
    <recommendedName>
        <fullName evidence="3">DUF7729 domain-containing protein</fullName>
    </recommendedName>
</protein>
<dbReference type="HOGENOM" id="CLU_042319_4_1_1"/>
<keyword evidence="2" id="KW-1133">Transmembrane helix</keyword>
<feature type="region of interest" description="Disordered" evidence="1">
    <location>
        <begin position="137"/>
        <end position="157"/>
    </location>
</feature>
<dbReference type="RefSeq" id="XP_003030242.1">
    <property type="nucleotide sequence ID" value="XM_003030196.1"/>
</dbReference>
<keyword evidence="5" id="KW-1185">Reference proteome</keyword>
<evidence type="ECO:0000313" key="4">
    <source>
        <dbReference type="EMBL" id="EFI95339.1"/>
    </source>
</evidence>
<dbReference type="EMBL" id="GL377308">
    <property type="protein sequence ID" value="EFI95339.1"/>
    <property type="molecule type" value="Genomic_DNA"/>
</dbReference>
<name>D8QA38_SCHCM</name>
<organism evidence="5">
    <name type="scientific">Schizophyllum commune (strain H4-8 / FGSC 9210)</name>
    <name type="common">Split gill fungus</name>
    <dbReference type="NCBI Taxonomy" id="578458"/>
    <lineage>
        <taxon>Eukaryota</taxon>
        <taxon>Fungi</taxon>
        <taxon>Dikarya</taxon>
        <taxon>Basidiomycota</taxon>
        <taxon>Agaricomycotina</taxon>
        <taxon>Agaricomycetes</taxon>
        <taxon>Agaricomycetidae</taxon>
        <taxon>Agaricales</taxon>
        <taxon>Schizophyllaceae</taxon>
        <taxon>Schizophyllum</taxon>
    </lineage>
</organism>
<dbReference type="GeneID" id="9588520"/>
<evidence type="ECO:0000256" key="2">
    <source>
        <dbReference type="SAM" id="Phobius"/>
    </source>
</evidence>
<keyword evidence="2" id="KW-0812">Transmembrane</keyword>
<reference evidence="4 5" key="1">
    <citation type="journal article" date="2010" name="Nat. Biotechnol.">
        <title>Genome sequence of the model mushroom Schizophyllum commune.</title>
        <authorList>
            <person name="Ohm R.A."/>
            <person name="de Jong J.F."/>
            <person name="Lugones L.G."/>
            <person name="Aerts A."/>
            <person name="Kothe E."/>
            <person name="Stajich J.E."/>
            <person name="de Vries R.P."/>
            <person name="Record E."/>
            <person name="Levasseur A."/>
            <person name="Baker S.E."/>
            <person name="Bartholomew K.A."/>
            <person name="Coutinho P.M."/>
            <person name="Erdmann S."/>
            <person name="Fowler T.J."/>
            <person name="Gathman A.C."/>
            <person name="Lombard V."/>
            <person name="Henrissat B."/>
            <person name="Knabe N."/>
            <person name="Kuees U."/>
            <person name="Lilly W.W."/>
            <person name="Lindquist E."/>
            <person name="Lucas S."/>
            <person name="Magnuson J.K."/>
            <person name="Piumi F."/>
            <person name="Raudaskoski M."/>
            <person name="Salamov A."/>
            <person name="Schmutz J."/>
            <person name="Schwarze F.W.M.R."/>
            <person name="vanKuyk P.A."/>
            <person name="Horton J.S."/>
            <person name="Grigoriev I.V."/>
            <person name="Woesten H.A.B."/>
        </authorList>
    </citation>
    <scope>NUCLEOTIDE SEQUENCE [LARGE SCALE GENOMIC DNA]</scope>
    <source>
        <strain evidence="5">H4-8 / FGSC 9210</strain>
    </source>
</reference>
<proteinExistence type="predicted"/>
<accession>D8QA38</accession>
<feature type="compositionally biased region" description="Low complexity" evidence="1">
    <location>
        <begin position="137"/>
        <end position="155"/>
    </location>
</feature>
<evidence type="ECO:0000313" key="5">
    <source>
        <dbReference type="Proteomes" id="UP000007431"/>
    </source>
</evidence>
<dbReference type="VEuPathDB" id="FungiDB:SCHCODRAFT_02631025"/>
<evidence type="ECO:0000259" key="3">
    <source>
        <dbReference type="Pfam" id="PF24855"/>
    </source>
</evidence>
<dbReference type="Pfam" id="PF24855">
    <property type="entry name" value="DUF7729"/>
    <property type="match status" value="1"/>
</dbReference>
<feature type="region of interest" description="Disordered" evidence="1">
    <location>
        <begin position="1"/>
        <end position="43"/>
    </location>
</feature>
<feature type="compositionally biased region" description="Pro residues" evidence="1">
    <location>
        <begin position="1"/>
        <end position="17"/>
    </location>
</feature>
<dbReference type="OrthoDB" id="2564812at2759"/>
<dbReference type="PANTHER" id="PTHR39460:SF1">
    <property type="entry name" value="C6 TRANSCRIPTION FACTOR"/>
    <property type="match status" value="1"/>
</dbReference>
<keyword evidence="2" id="KW-0472">Membrane</keyword>
<evidence type="ECO:0000256" key="1">
    <source>
        <dbReference type="SAM" id="MobiDB-lite"/>
    </source>
</evidence>